<dbReference type="GO" id="GO:0006511">
    <property type="term" value="P:ubiquitin-dependent protein catabolic process"/>
    <property type="evidence" value="ECO:0007669"/>
    <property type="project" value="InterPro"/>
</dbReference>
<keyword evidence="4" id="KW-1185">Reference proteome</keyword>
<accession>A0AAF0XBG2</accession>
<dbReference type="Pfam" id="PF03822">
    <property type="entry name" value="NAF"/>
    <property type="match status" value="1"/>
</dbReference>
<dbReference type="Gene3D" id="3.30.710.10">
    <property type="entry name" value="Potassium Channel Kv1.1, Chain A"/>
    <property type="match status" value="1"/>
</dbReference>
<reference evidence="3" key="1">
    <citation type="journal article" date="2016" name="Nat. Genet.">
        <title>A high-quality carrot genome assembly provides new insights into carotenoid accumulation and asterid genome evolution.</title>
        <authorList>
            <person name="Iorizzo M."/>
            <person name="Ellison S."/>
            <person name="Senalik D."/>
            <person name="Zeng P."/>
            <person name="Satapoomin P."/>
            <person name="Huang J."/>
            <person name="Bowman M."/>
            <person name="Iovene M."/>
            <person name="Sanseverino W."/>
            <person name="Cavagnaro P."/>
            <person name="Yildiz M."/>
            <person name="Macko-Podgorni A."/>
            <person name="Moranska E."/>
            <person name="Grzebelus E."/>
            <person name="Grzebelus D."/>
            <person name="Ashrafi H."/>
            <person name="Zheng Z."/>
            <person name="Cheng S."/>
            <person name="Spooner D."/>
            <person name="Van Deynze A."/>
            <person name="Simon P."/>
        </authorList>
    </citation>
    <scope>NUCLEOTIDE SEQUENCE</scope>
    <source>
        <tissue evidence="3">Leaf</tissue>
    </source>
</reference>
<name>A0AAF0XBG2_DAUCS</name>
<dbReference type="PANTHER" id="PTHR11165">
    <property type="entry name" value="SKP1"/>
    <property type="match status" value="1"/>
</dbReference>
<gene>
    <name evidence="3" type="ORF">DCAR_0624615</name>
</gene>
<dbReference type="Proteomes" id="UP000077755">
    <property type="component" value="Chromosome 6"/>
</dbReference>
<evidence type="ECO:0000313" key="3">
    <source>
        <dbReference type="EMBL" id="WOH05201.1"/>
    </source>
</evidence>
<comment type="pathway">
    <text evidence="1">Protein modification; protein ubiquitination.</text>
</comment>
<dbReference type="AlphaFoldDB" id="A0AAF0XBG2"/>
<dbReference type="GO" id="GO:0007165">
    <property type="term" value="P:signal transduction"/>
    <property type="evidence" value="ECO:0007669"/>
    <property type="project" value="InterPro"/>
</dbReference>
<evidence type="ECO:0000313" key="4">
    <source>
        <dbReference type="Proteomes" id="UP000077755"/>
    </source>
</evidence>
<dbReference type="InterPro" id="IPR004041">
    <property type="entry name" value="NAF_dom"/>
</dbReference>
<evidence type="ECO:0000259" key="2">
    <source>
        <dbReference type="Pfam" id="PF03822"/>
    </source>
</evidence>
<dbReference type="EMBL" id="CP093348">
    <property type="protein sequence ID" value="WOH05201.1"/>
    <property type="molecule type" value="Genomic_DNA"/>
</dbReference>
<dbReference type="InterPro" id="IPR011333">
    <property type="entry name" value="SKP1/BTB/POZ_sf"/>
</dbReference>
<dbReference type="InterPro" id="IPR016897">
    <property type="entry name" value="SKP1"/>
</dbReference>
<reference evidence="3" key="2">
    <citation type="submission" date="2022-03" db="EMBL/GenBank/DDBJ databases">
        <title>Draft title - Genomic analysis of global carrot germplasm unveils the trajectory of domestication and the origin of high carotenoid orange carrot.</title>
        <authorList>
            <person name="Iorizzo M."/>
            <person name="Ellison S."/>
            <person name="Senalik D."/>
            <person name="Macko-Podgorni A."/>
            <person name="Grzebelus D."/>
            <person name="Bostan H."/>
            <person name="Rolling W."/>
            <person name="Curaba J."/>
            <person name="Simon P."/>
        </authorList>
    </citation>
    <scope>NUCLEOTIDE SEQUENCE</scope>
    <source>
        <tissue evidence="3">Leaf</tissue>
    </source>
</reference>
<feature type="domain" description="NAF" evidence="2">
    <location>
        <begin position="1"/>
        <end position="50"/>
    </location>
</feature>
<organism evidence="3 4">
    <name type="scientific">Daucus carota subsp. sativus</name>
    <name type="common">Carrot</name>
    <dbReference type="NCBI Taxonomy" id="79200"/>
    <lineage>
        <taxon>Eukaryota</taxon>
        <taxon>Viridiplantae</taxon>
        <taxon>Streptophyta</taxon>
        <taxon>Embryophyta</taxon>
        <taxon>Tracheophyta</taxon>
        <taxon>Spermatophyta</taxon>
        <taxon>Magnoliopsida</taxon>
        <taxon>eudicotyledons</taxon>
        <taxon>Gunneridae</taxon>
        <taxon>Pentapetalae</taxon>
        <taxon>asterids</taxon>
        <taxon>campanulids</taxon>
        <taxon>Apiales</taxon>
        <taxon>Apiaceae</taxon>
        <taxon>Apioideae</taxon>
        <taxon>Scandiceae</taxon>
        <taxon>Daucinae</taxon>
        <taxon>Daucus</taxon>
        <taxon>Daucus sect. Daucus</taxon>
    </lineage>
</organism>
<dbReference type="InterPro" id="IPR036296">
    <property type="entry name" value="SKP1-like_dim_sf"/>
</dbReference>
<proteinExistence type="predicted"/>
<dbReference type="SUPFAM" id="SSF81382">
    <property type="entry name" value="Skp1 dimerisation domain-like"/>
    <property type="match status" value="1"/>
</dbReference>
<sequence length="148" mass="17515">MASSVDLSGFFEKEQDISERTIRFTSHHSPKKLIEGIGFIVTQMGFLFRKRSGQKRKTFDENFLRKDTSSLYKLVNAAHYLKLRPLYKKTYSAIARKIEDESPEEICCLFNFPDLFLLEKIRPNIYISAIFQPHFHNRLVKFLISWNF</sequence>
<evidence type="ECO:0000256" key="1">
    <source>
        <dbReference type="ARBA" id="ARBA00004906"/>
    </source>
</evidence>
<protein>
    <recommendedName>
        <fullName evidence="2">NAF domain-containing protein</fullName>
    </recommendedName>
</protein>